<dbReference type="InterPro" id="IPR037479">
    <property type="entry name" value="Tauto_MSAD"/>
</dbReference>
<dbReference type="InterPro" id="IPR014347">
    <property type="entry name" value="Tautomerase/MIF_sf"/>
</dbReference>
<dbReference type="AlphaFoldDB" id="A0A069E5H1"/>
<evidence type="ECO:0008006" key="3">
    <source>
        <dbReference type="Google" id="ProtNLM"/>
    </source>
</evidence>
<keyword evidence="2" id="KW-1185">Reference proteome</keyword>
<dbReference type="eggNOG" id="COG1942">
    <property type="taxonomic scope" value="Bacteria"/>
</dbReference>
<gene>
    <name evidence="1" type="ORF">HAD_06530</name>
</gene>
<evidence type="ECO:0000313" key="2">
    <source>
        <dbReference type="Proteomes" id="UP000027446"/>
    </source>
</evidence>
<organism evidence="1 2">
    <name type="scientific">Hyphomonas adhaerens MHS-3</name>
    <dbReference type="NCBI Taxonomy" id="1280949"/>
    <lineage>
        <taxon>Bacteria</taxon>
        <taxon>Pseudomonadati</taxon>
        <taxon>Pseudomonadota</taxon>
        <taxon>Alphaproteobacteria</taxon>
        <taxon>Hyphomonadales</taxon>
        <taxon>Hyphomonadaceae</taxon>
        <taxon>Hyphomonas</taxon>
    </lineage>
</organism>
<protein>
    <recommendedName>
        <fullName evidence="3">4-oxalocrotonate tautomerase</fullName>
    </recommendedName>
</protein>
<name>A0A069E5H1_9PROT</name>
<accession>A0A069E5H1</accession>
<dbReference type="EMBL" id="ARYH01000001">
    <property type="protein sequence ID" value="KCZ85317.1"/>
    <property type="molecule type" value="Genomic_DNA"/>
</dbReference>
<proteinExistence type="predicted"/>
<dbReference type="PANTHER" id="PTHR38460:SF1">
    <property type="entry name" value="TAUTOMERASE YOLI-RELATED"/>
    <property type="match status" value="1"/>
</dbReference>
<comment type="caution">
    <text evidence="1">The sequence shown here is derived from an EMBL/GenBank/DDBJ whole genome shotgun (WGS) entry which is preliminary data.</text>
</comment>
<dbReference type="RefSeq" id="WP_035570087.1">
    <property type="nucleotide sequence ID" value="NZ_ARYH01000001.1"/>
</dbReference>
<dbReference type="Gene3D" id="3.30.429.10">
    <property type="entry name" value="Macrophage Migration Inhibitory Factor"/>
    <property type="match status" value="1"/>
</dbReference>
<dbReference type="Pfam" id="PF14552">
    <property type="entry name" value="Tautomerase_2"/>
    <property type="match status" value="1"/>
</dbReference>
<dbReference type="PATRIC" id="fig|1280949.3.peg.1328"/>
<sequence>MPMIQVWMRSGKDKAYRAAVSESIHQAMMSVMNLPEDDYFQVTHELEKEENYIFDPNYFGMPRSPDFLMIRLSFNARPAAVKQRLFETIADNLVKSPGLRREDLGMSIIETNFENWWAHGRRVDKETGTDARMSGGD</sequence>
<evidence type="ECO:0000313" key="1">
    <source>
        <dbReference type="EMBL" id="KCZ85317.1"/>
    </source>
</evidence>
<dbReference type="Proteomes" id="UP000027446">
    <property type="component" value="Unassembled WGS sequence"/>
</dbReference>
<dbReference type="STRING" id="1280949.HAD_06530"/>
<dbReference type="SUPFAM" id="SSF55331">
    <property type="entry name" value="Tautomerase/MIF"/>
    <property type="match status" value="1"/>
</dbReference>
<dbReference type="PANTHER" id="PTHR38460">
    <property type="entry name" value="TAUTOMERASE YOLI-RELATED"/>
    <property type="match status" value="1"/>
</dbReference>
<reference evidence="1 2" key="1">
    <citation type="journal article" date="2014" name="Antonie Van Leeuwenhoek">
        <title>Hyphomonas beringensis sp. nov. and Hyphomonas chukchiensis sp. nov., isolated from surface seawater of the Bering Sea and Chukchi Sea.</title>
        <authorList>
            <person name="Li C."/>
            <person name="Lai Q."/>
            <person name="Li G."/>
            <person name="Dong C."/>
            <person name="Wang J."/>
            <person name="Liao Y."/>
            <person name="Shao Z."/>
        </authorList>
    </citation>
    <scope>NUCLEOTIDE SEQUENCE [LARGE SCALE GENOMIC DNA]</scope>
    <source>
        <strain evidence="1 2">MHS-3</strain>
    </source>
</reference>